<dbReference type="Proteomes" id="UP001500212">
    <property type="component" value="Unassembled WGS sequence"/>
</dbReference>
<proteinExistence type="predicted"/>
<evidence type="ECO:0000313" key="1">
    <source>
        <dbReference type="EMBL" id="GAA4600903.1"/>
    </source>
</evidence>
<organism evidence="1 2">
    <name type="scientific">Actinoallomurus liliacearum</name>
    <dbReference type="NCBI Taxonomy" id="1080073"/>
    <lineage>
        <taxon>Bacteria</taxon>
        <taxon>Bacillati</taxon>
        <taxon>Actinomycetota</taxon>
        <taxon>Actinomycetes</taxon>
        <taxon>Streptosporangiales</taxon>
        <taxon>Thermomonosporaceae</taxon>
        <taxon>Actinoallomurus</taxon>
    </lineage>
</organism>
<dbReference type="EMBL" id="BAABHJ010000001">
    <property type="protein sequence ID" value="GAA4600903.1"/>
    <property type="molecule type" value="Genomic_DNA"/>
</dbReference>
<reference evidence="2" key="1">
    <citation type="journal article" date="2019" name="Int. J. Syst. Evol. Microbiol.">
        <title>The Global Catalogue of Microorganisms (GCM) 10K type strain sequencing project: providing services to taxonomists for standard genome sequencing and annotation.</title>
        <authorList>
            <consortium name="The Broad Institute Genomics Platform"/>
            <consortium name="The Broad Institute Genome Sequencing Center for Infectious Disease"/>
            <person name="Wu L."/>
            <person name="Ma J."/>
        </authorList>
    </citation>
    <scope>NUCLEOTIDE SEQUENCE [LARGE SCALE GENOMIC DNA]</scope>
    <source>
        <strain evidence="2">JCM 17938</strain>
    </source>
</reference>
<keyword evidence="2" id="KW-1185">Reference proteome</keyword>
<protein>
    <submittedName>
        <fullName evidence="1">Uncharacterized protein</fullName>
    </submittedName>
</protein>
<accession>A0ABP8TC75</accession>
<name>A0ABP8TC75_9ACTN</name>
<sequence length="69" mass="7385">MPQRARRTTNRRAAGAGGRLEDLLGKPRLLAELKSDPGPLGLDTLLVEIGKLTTVRSLGLGEEVFAEVC</sequence>
<comment type="caution">
    <text evidence="1">The sequence shown here is derived from an EMBL/GenBank/DDBJ whole genome shotgun (WGS) entry which is preliminary data.</text>
</comment>
<evidence type="ECO:0000313" key="2">
    <source>
        <dbReference type="Proteomes" id="UP001500212"/>
    </source>
</evidence>
<gene>
    <name evidence="1" type="ORF">GCM10023195_01600</name>
</gene>